<protein>
    <submittedName>
        <fullName evidence="6">Tim17/Tim22/Tim23/Pmp24 family-domain-containing protein</fullName>
    </submittedName>
</protein>
<dbReference type="PANTHER" id="PTHR15371">
    <property type="entry name" value="TIM23"/>
    <property type="match status" value="1"/>
</dbReference>
<evidence type="ECO:0000256" key="5">
    <source>
        <dbReference type="SAM" id="MobiDB-lite"/>
    </source>
</evidence>
<reference evidence="6" key="1">
    <citation type="submission" date="2023-03" db="EMBL/GenBank/DDBJ databases">
        <title>Massive genome expansion in bonnet fungi (Mycena s.s.) driven by repeated elements and novel gene families across ecological guilds.</title>
        <authorList>
            <consortium name="Lawrence Berkeley National Laboratory"/>
            <person name="Harder C.B."/>
            <person name="Miyauchi S."/>
            <person name="Viragh M."/>
            <person name="Kuo A."/>
            <person name="Thoen E."/>
            <person name="Andreopoulos B."/>
            <person name="Lu D."/>
            <person name="Skrede I."/>
            <person name="Drula E."/>
            <person name="Henrissat B."/>
            <person name="Morin E."/>
            <person name="Kohler A."/>
            <person name="Barry K."/>
            <person name="LaButti K."/>
            <person name="Morin E."/>
            <person name="Salamov A."/>
            <person name="Lipzen A."/>
            <person name="Mereny Z."/>
            <person name="Hegedus B."/>
            <person name="Baldrian P."/>
            <person name="Stursova M."/>
            <person name="Weitz H."/>
            <person name="Taylor A."/>
            <person name="Grigoriev I.V."/>
            <person name="Nagy L.G."/>
            <person name="Martin F."/>
            <person name="Kauserud H."/>
        </authorList>
    </citation>
    <scope>NUCLEOTIDE SEQUENCE</scope>
    <source>
        <strain evidence="6">CBHHK200</strain>
    </source>
</reference>
<comment type="subcellular location">
    <subcellularLocation>
        <location evidence="1">Membrane</location>
        <topology evidence="1">Multi-pass membrane protein</topology>
    </subcellularLocation>
</comment>
<evidence type="ECO:0000313" key="6">
    <source>
        <dbReference type="EMBL" id="KAJ7035663.1"/>
    </source>
</evidence>
<sequence length="249" mass="26121">MAKSETQAQSDASSSSNPTDYLRSATFSRSETSPSFDNVATASELLMGAYDPAKLHPLADLGDKLDYLLLEDDKTSDLPGAHTAIPSRGWSDDLCYGTGTMYLRLAYASPTLSLHPGHPIFSRSYCSLASHAQPFLQGLALGGAWGVREGAARPLAVSNTRLRINSVLNSVTRRGTFIGNSAGILALVYNGVNSSIDAMRGKHDILGSMGAGGITGALYKSTAGVKPALAAATFMSGVAGIWSYVKKNV</sequence>
<dbReference type="EMBL" id="JARJCM010000049">
    <property type="protein sequence ID" value="KAJ7035663.1"/>
    <property type="molecule type" value="Genomic_DNA"/>
</dbReference>
<organism evidence="6 7">
    <name type="scientific">Mycena alexandri</name>
    <dbReference type="NCBI Taxonomy" id="1745969"/>
    <lineage>
        <taxon>Eukaryota</taxon>
        <taxon>Fungi</taxon>
        <taxon>Dikarya</taxon>
        <taxon>Basidiomycota</taxon>
        <taxon>Agaricomycotina</taxon>
        <taxon>Agaricomycetes</taxon>
        <taxon>Agaricomycetidae</taxon>
        <taxon>Agaricales</taxon>
        <taxon>Marasmiineae</taxon>
        <taxon>Mycenaceae</taxon>
        <taxon>Mycena</taxon>
    </lineage>
</organism>
<comment type="caution">
    <text evidence="6">The sequence shown here is derived from an EMBL/GenBank/DDBJ whole genome shotgun (WGS) entry which is preliminary data.</text>
</comment>
<dbReference type="GO" id="GO:0005744">
    <property type="term" value="C:TIM23 mitochondrial import inner membrane translocase complex"/>
    <property type="evidence" value="ECO:0007669"/>
    <property type="project" value="TreeGrafter"/>
</dbReference>
<evidence type="ECO:0000256" key="4">
    <source>
        <dbReference type="ARBA" id="ARBA00023136"/>
    </source>
</evidence>
<dbReference type="GO" id="GO:0030150">
    <property type="term" value="P:protein import into mitochondrial matrix"/>
    <property type="evidence" value="ECO:0007669"/>
    <property type="project" value="TreeGrafter"/>
</dbReference>
<evidence type="ECO:0000256" key="3">
    <source>
        <dbReference type="ARBA" id="ARBA00022989"/>
    </source>
</evidence>
<evidence type="ECO:0000313" key="7">
    <source>
        <dbReference type="Proteomes" id="UP001218188"/>
    </source>
</evidence>
<keyword evidence="2" id="KW-0812">Transmembrane</keyword>
<dbReference type="PANTHER" id="PTHR15371:SF0">
    <property type="entry name" value="SD19278P"/>
    <property type="match status" value="1"/>
</dbReference>
<feature type="region of interest" description="Disordered" evidence="5">
    <location>
        <begin position="1"/>
        <end position="35"/>
    </location>
</feature>
<keyword evidence="4" id="KW-0472">Membrane</keyword>
<proteinExistence type="predicted"/>
<dbReference type="Proteomes" id="UP001218188">
    <property type="component" value="Unassembled WGS sequence"/>
</dbReference>
<keyword evidence="7" id="KW-1185">Reference proteome</keyword>
<accession>A0AAD6X1R3</accession>
<gene>
    <name evidence="6" type="ORF">C8F04DRAFT_514696</name>
</gene>
<dbReference type="Pfam" id="PF02466">
    <property type="entry name" value="Tim17"/>
    <property type="match status" value="1"/>
</dbReference>
<keyword evidence="3" id="KW-1133">Transmembrane helix</keyword>
<dbReference type="GO" id="GO:0008320">
    <property type="term" value="F:protein transmembrane transporter activity"/>
    <property type="evidence" value="ECO:0007669"/>
    <property type="project" value="TreeGrafter"/>
</dbReference>
<evidence type="ECO:0000256" key="1">
    <source>
        <dbReference type="ARBA" id="ARBA00004141"/>
    </source>
</evidence>
<name>A0AAD6X1R3_9AGAR</name>
<evidence type="ECO:0000256" key="2">
    <source>
        <dbReference type="ARBA" id="ARBA00022692"/>
    </source>
</evidence>
<dbReference type="InterPro" id="IPR045238">
    <property type="entry name" value="Tim23-like"/>
</dbReference>
<dbReference type="AlphaFoldDB" id="A0AAD6X1R3"/>